<accession>A0ACB7SAR6</accession>
<reference evidence="1" key="1">
    <citation type="submission" date="2020-05" db="EMBL/GenBank/DDBJ databases">
        <title>Large-scale comparative analyses of tick genomes elucidate their genetic diversity and vector capacities.</title>
        <authorList>
            <person name="Jia N."/>
            <person name="Wang J."/>
            <person name="Shi W."/>
            <person name="Du L."/>
            <person name="Sun Y."/>
            <person name="Zhan W."/>
            <person name="Jiang J."/>
            <person name="Wang Q."/>
            <person name="Zhang B."/>
            <person name="Ji P."/>
            <person name="Sakyi L.B."/>
            <person name="Cui X."/>
            <person name="Yuan T."/>
            <person name="Jiang B."/>
            <person name="Yang W."/>
            <person name="Lam T.T.-Y."/>
            <person name="Chang Q."/>
            <person name="Ding S."/>
            <person name="Wang X."/>
            <person name="Zhu J."/>
            <person name="Ruan X."/>
            <person name="Zhao L."/>
            <person name="Wei J."/>
            <person name="Que T."/>
            <person name="Du C."/>
            <person name="Cheng J."/>
            <person name="Dai P."/>
            <person name="Han X."/>
            <person name="Huang E."/>
            <person name="Gao Y."/>
            <person name="Liu J."/>
            <person name="Shao H."/>
            <person name="Ye R."/>
            <person name="Li L."/>
            <person name="Wei W."/>
            <person name="Wang X."/>
            <person name="Wang C."/>
            <person name="Yang T."/>
            <person name="Huo Q."/>
            <person name="Li W."/>
            <person name="Guo W."/>
            <person name="Chen H."/>
            <person name="Zhou L."/>
            <person name="Ni X."/>
            <person name="Tian J."/>
            <person name="Zhou Y."/>
            <person name="Sheng Y."/>
            <person name="Liu T."/>
            <person name="Pan Y."/>
            <person name="Xia L."/>
            <person name="Li J."/>
            <person name="Zhao F."/>
            <person name="Cao W."/>
        </authorList>
    </citation>
    <scope>NUCLEOTIDE SEQUENCE</scope>
    <source>
        <strain evidence="1">Hyas-2018</strain>
    </source>
</reference>
<keyword evidence="2" id="KW-1185">Reference proteome</keyword>
<proteinExistence type="predicted"/>
<comment type="caution">
    <text evidence="1">The sequence shown here is derived from an EMBL/GenBank/DDBJ whole genome shotgun (WGS) entry which is preliminary data.</text>
</comment>
<gene>
    <name evidence="1" type="ORF">HPB50_022716</name>
</gene>
<evidence type="ECO:0000313" key="1">
    <source>
        <dbReference type="EMBL" id="KAH6931182.1"/>
    </source>
</evidence>
<evidence type="ECO:0000313" key="2">
    <source>
        <dbReference type="Proteomes" id="UP000821845"/>
    </source>
</evidence>
<sequence length="66" mass="7470">MSRSLPLLVPELWRQNLWVEPLPRNMTPNNTPDAGKRVLPPFRRTQIAPASPTYRALPPRVTSGPL</sequence>
<dbReference type="Proteomes" id="UP000821845">
    <property type="component" value="Chromosome 5"/>
</dbReference>
<protein>
    <submittedName>
        <fullName evidence="1">Uncharacterized protein</fullName>
    </submittedName>
</protein>
<organism evidence="1 2">
    <name type="scientific">Hyalomma asiaticum</name>
    <name type="common">Tick</name>
    <dbReference type="NCBI Taxonomy" id="266040"/>
    <lineage>
        <taxon>Eukaryota</taxon>
        <taxon>Metazoa</taxon>
        <taxon>Ecdysozoa</taxon>
        <taxon>Arthropoda</taxon>
        <taxon>Chelicerata</taxon>
        <taxon>Arachnida</taxon>
        <taxon>Acari</taxon>
        <taxon>Parasitiformes</taxon>
        <taxon>Ixodida</taxon>
        <taxon>Ixodoidea</taxon>
        <taxon>Ixodidae</taxon>
        <taxon>Hyalomminae</taxon>
        <taxon>Hyalomma</taxon>
    </lineage>
</organism>
<name>A0ACB7SAR6_HYAAI</name>
<dbReference type="EMBL" id="CM023485">
    <property type="protein sequence ID" value="KAH6931182.1"/>
    <property type="molecule type" value="Genomic_DNA"/>
</dbReference>